<dbReference type="CDD" id="cd01115">
    <property type="entry name" value="SLC13_permease"/>
    <property type="match status" value="1"/>
</dbReference>
<dbReference type="EMBL" id="LWLV01000035">
    <property type="protein sequence ID" value="OTA42211.1"/>
    <property type="molecule type" value="Genomic_DNA"/>
</dbReference>
<name>A0A1Y2T6Y1_SYMTR</name>
<feature type="transmembrane region" description="Helical" evidence="8">
    <location>
        <begin position="230"/>
        <end position="251"/>
    </location>
</feature>
<dbReference type="NCBIfam" id="TIGR00785">
    <property type="entry name" value="dass"/>
    <property type="match status" value="1"/>
</dbReference>
<evidence type="ECO:0000256" key="5">
    <source>
        <dbReference type="ARBA" id="ARBA00022989"/>
    </source>
</evidence>
<evidence type="ECO:0000256" key="7">
    <source>
        <dbReference type="ARBA" id="ARBA00031174"/>
    </source>
</evidence>
<evidence type="ECO:0000256" key="1">
    <source>
        <dbReference type="ARBA" id="ARBA00004141"/>
    </source>
</evidence>
<evidence type="ECO:0000256" key="4">
    <source>
        <dbReference type="ARBA" id="ARBA00022692"/>
    </source>
</evidence>
<feature type="transmembrane region" description="Helical" evidence="8">
    <location>
        <begin position="289"/>
        <end position="306"/>
    </location>
</feature>
<keyword evidence="4 8" id="KW-0812">Transmembrane</keyword>
<comment type="similarity">
    <text evidence="2">Belongs to the SLC13A/DASS transporter (TC 2.A.47) family. NADC subfamily.</text>
</comment>
<evidence type="ECO:0000256" key="2">
    <source>
        <dbReference type="ARBA" id="ARBA00006772"/>
    </source>
</evidence>
<sequence>MQGARATVAGEKQLSLNLAQRIGLVLGPTLCLLIYLFFRPAGLGPEGVAALAGTAWIAAWWVTEAIPIPITSLLPVILFPVLGLGSVGEVVSAYADPTLFLFLGGFIIAVAIERWNLHRRIALAVISAVGTSPSRLVLGFMLATGVLSAFISNSATAMMMLPIGIAVVKQITELRVRNGEKVYPDQEPFSALILLAIAYAASIGGVGSIIGSPPNAIMVGVAASTLGVEISFFDYMLVGVPMFLVFTLVAWRILLWVMPPGFAEVAGSREWVRRQMAELGPMSGEERKVLGVFCATALLWITYPFLLKGVVPGISDAMVAIFGASLLFLIPGGEGGFLLDESALKELPWGVLLLFGAGFCIAEVFQSTGVAVWLAGFLQVLAGAPYFLIVIAVAATVTFLTEITSNTAIAAIFMPIMASLATALGAAPTGLMVVAALAGSLAFMLPVGTPPNAIVFSSGRVTIRQMIRVGFFLNLAAIATITLIGCFWVPLVWGR</sequence>
<comment type="subcellular location">
    <subcellularLocation>
        <location evidence="1">Membrane</location>
        <topology evidence="1">Multi-pass membrane protein</topology>
    </subcellularLocation>
</comment>
<organism evidence="9 10">
    <name type="scientific">Symbiobacterium thermophilum</name>
    <dbReference type="NCBI Taxonomy" id="2734"/>
    <lineage>
        <taxon>Bacteria</taxon>
        <taxon>Bacillati</taxon>
        <taxon>Bacillota</taxon>
        <taxon>Clostridia</taxon>
        <taxon>Eubacteriales</taxon>
        <taxon>Symbiobacteriaceae</taxon>
        <taxon>Symbiobacterium</taxon>
    </lineage>
</organism>
<reference evidence="10" key="1">
    <citation type="submission" date="2016-04" db="EMBL/GenBank/DDBJ databases">
        <authorList>
            <person name="Antunes L.P."/>
            <person name="Martins L.F."/>
            <person name="Pereira R.V."/>
            <person name="Thomas A.M."/>
            <person name="Barbosa D."/>
            <person name="Nascimento L."/>
            <person name="Silva G.M."/>
            <person name="Condomitti G.W."/>
            <person name="Digiampietri L.A."/>
            <person name="Lombardi K.C."/>
            <person name="Ramos P.L."/>
            <person name="Quaggio R.B."/>
            <person name="Oliveira J.C."/>
            <person name="Pascon R.C."/>
            <person name="Cruz J.B."/>
            <person name="Silva A.M."/>
            <person name="Setubal J.C."/>
        </authorList>
    </citation>
    <scope>NUCLEOTIDE SEQUENCE [LARGE SCALE GENOMIC DNA]</scope>
</reference>
<comment type="caution">
    <text evidence="9">The sequence shown here is derived from an EMBL/GenBank/DDBJ whole genome shotgun (WGS) entry which is preliminary data.</text>
</comment>
<dbReference type="PANTHER" id="PTHR10283">
    <property type="entry name" value="SOLUTE CARRIER FAMILY 13 MEMBER"/>
    <property type="match status" value="1"/>
</dbReference>
<dbReference type="InterPro" id="IPR001898">
    <property type="entry name" value="SLC13A/DASS"/>
</dbReference>
<evidence type="ECO:0000256" key="6">
    <source>
        <dbReference type="ARBA" id="ARBA00023136"/>
    </source>
</evidence>
<keyword evidence="6 8" id="KW-0472">Membrane</keyword>
<dbReference type="PANTHER" id="PTHR10283:SF82">
    <property type="entry name" value="SOLUTE CARRIER FAMILY 13 MEMBER 2"/>
    <property type="match status" value="1"/>
</dbReference>
<dbReference type="GO" id="GO:0008514">
    <property type="term" value="F:organic anion transmembrane transporter activity"/>
    <property type="evidence" value="ECO:0007669"/>
    <property type="project" value="UniProtKB-ARBA"/>
</dbReference>
<protein>
    <recommendedName>
        <fullName evidence="3">Sodium-dependent dicarboxylate transporter SdcS</fullName>
    </recommendedName>
    <alternativeName>
        <fullName evidence="7">Na(+)/dicarboxylate symporter</fullName>
    </alternativeName>
</protein>
<evidence type="ECO:0000313" key="10">
    <source>
        <dbReference type="Proteomes" id="UP000194267"/>
    </source>
</evidence>
<feature type="transmembrane region" description="Helical" evidence="8">
    <location>
        <begin position="469"/>
        <end position="493"/>
    </location>
</feature>
<evidence type="ECO:0000256" key="3">
    <source>
        <dbReference type="ARBA" id="ARBA00020150"/>
    </source>
</evidence>
<feature type="transmembrane region" description="Helical" evidence="8">
    <location>
        <begin position="407"/>
        <end position="424"/>
    </location>
</feature>
<feature type="transmembrane region" description="Helical" evidence="8">
    <location>
        <begin position="430"/>
        <end position="448"/>
    </location>
</feature>
<feature type="transmembrane region" description="Helical" evidence="8">
    <location>
        <begin position="318"/>
        <end position="339"/>
    </location>
</feature>
<feature type="transmembrane region" description="Helical" evidence="8">
    <location>
        <begin position="380"/>
        <end position="400"/>
    </location>
</feature>
<dbReference type="AlphaFoldDB" id="A0A1Y2T6Y1"/>
<dbReference type="Pfam" id="PF00939">
    <property type="entry name" value="Na_sulph_symp"/>
    <property type="match status" value="1"/>
</dbReference>
<evidence type="ECO:0000256" key="8">
    <source>
        <dbReference type="SAM" id="Phobius"/>
    </source>
</evidence>
<evidence type="ECO:0000313" key="9">
    <source>
        <dbReference type="EMBL" id="OTA42211.1"/>
    </source>
</evidence>
<gene>
    <name evidence="9" type="ORF">A6D92_00805</name>
</gene>
<proteinExistence type="inferred from homology"/>
<dbReference type="GO" id="GO:1905039">
    <property type="term" value="P:carboxylic acid transmembrane transport"/>
    <property type="evidence" value="ECO:0007669"/>
    <property type="project" value="UniProtKB-ARBA"/>
</dbReference>
<feature type="transmembrane region" description="Helical" evidence="8">
    <location>
        <begin position="149"/>
        <end position="168"/>
    </location>
</feature>
<dbReference type="GO" id="GO:0005886">
    <property type="term" value="C:plasma membrane"/>
    <property type="evidence" value="ECO:0007669"/>
    <property type="project" value="TreeGrafter"/>
</dbReference>
<dbReference type="Proteomes" id="UP000194267">
    <property type="component" value="Unassembled WGS sequence"/>
</dbReference>
<accession>A0A1Y2T6Y1</accession>
<feature type="transmembrane region" description="Helical" evidence="8">
    <location>
        <begin position="94"/>
        <end position="112"/>
    </location>
</feature>
<feature type="transmembrane region" description="Helical" evidence="8">
    <location>
        <begin position="70"/>
        <end position="88"/>
    </location>
</feature>
<feature type="transmembrane region" description="Helical" evidence="8">
    <location>
        <begin position="351"/>
        <end position="374"/>
    </location>
</feature>
<keyword evidence="5 8" id="KW-1133">Transmembrane helix</keyword>
<feature type="transmembrane region" description="Helical" evidence="8">
    <location>
        <begin position="189"/>
        <end position="210"/>
    </location>
</feature>
<feature type="transmembrane region" description="Helical" evidence="8">
    <location>
        <begin position="21"/>
        <end position="38"/>
    </location>
</feature>